<proteinExistence type="predicted"/>
<dbReference type="PROSITE" id="PS51257">
    <property type="entry name" value="PROKAR_LIPOPROTEIN"/>
    <property type="match status" value="1"/>
</dbReference>
<evidence type="ECO:0000313" key="3">
    <source>
        <dbReference type="Proteomes" id="UP001198495"/>
    </source>
</evidence>
<dbReference type="Proteomes" id="UP001198495">
    <property type="component" value="Unassembled WGS sequence"/>
</dbReference>
<reference evidence="2 3" key="1">
    <citation type="submission" date="2021-10" db="EMBL/GenBank/DDBJ databases">
        <title>Anaerobic single-cell dispensing facilitates the cultivation of human gut bacteria.</title>
        <authorList>
            <person name="Afrizal A."/>
        </authorList>
    </citation>
    <scope>NUCLEOTIDE SEQUENCE [LARGE SCALE GENOMIC DNA]</scope>
    <source>
        <strain evidence="2 3">CLA-AA-H212</strain>
    </source>
</reference>
<dbReference type="InterPro" id="IPR046240">
    <property type="entry name" value="DUF6273"/>
</dbReference>
<feature type="domain" description="DUF6273" evidence="1">
    <location>
        <begin position="89"/>
        <end position="278"/>
    </location>
</feature>
<dbReference type="Pfam" id="PF19789">
    <property type="entry name" value="DUF6273"/>
    <property type="match status" value="1"/>
</dbReference>
<keyword evidence="3" id="KW-1185">Reference proteome</keyword>
<protein>
    <submittedName>
        <fullName evidence="2">DUF6273 domain-containing protein</fullName>
    </submittedName>
</protein>
<evidence type="ECO:0000259" key="1">
    <source>
        <dbReference type="Pfam" id="PF19789"/>
    </source>
</evidence>
<comment type="caution">
    <text evidence="2">The sequence shown here is derived from an EMBL/GenBank/DDBJ whole genome shotgun (WGS) entry which is preliminary data.</text>
</comment>
<accession>A0ABS8FUE5</accession>
<name>A0ABS8FUE5_9FIRM</name>
<dbReference type="EMBL" id="JAJEQT010000013">
    <property type="protein sequence ID" value="MCC2219967.1"/>
    <property type="molecule type" value="Genomic_DNA"/>
</dbReference>
<gene>
    <name evidence="2" type="ORF">LKD28_13215</name>
</gene>
<dbReference type="RefSeq" id="WP_227573624.1">
    <property type="nucleotide sequence ID" value="NZ_JAJEQT010000013.1"/>
</dbReference>
<organism evidence="2 3">
    <name type="scientific">Coprococcus hominis</name>
    <name type="common">ex Arizal et al. 2022</name>
    <dbReference type="NCBI Taxonomy" id="2881262"/>
    <lineage>
        <taxon>Bacteria</taxon>
        <taxon>Bacillati</taxon>
        <taxon>Bacillota</taxon>
        <taxon>Clostridia</taxon>
        <taxon>Lachnospirales</taxon>
        <taxon>Lachnospiraceae</taxon>
        <taxon>Coprococcus</taxon>
    </lineage>
</organism>
<evidence type="ECO:0000313" key="2">
    <source>
        <dbReference type="EMBL" id="MCC2219967.1"/>
    </source>
</evidence>
<sequence length="281" mass="31925">MIKIKKYMVIIGIVVVLLCGCGKNQIETTEATTAEMTTNEPATTEALETVALKDAEIGDIVQMGTYEQDGDAETEDPICWDVLDKDGDAVLLISHDVIAYQRFSDNHKCVIWEDSQIRSWLNQEFYAEAFDETEQASIRETTLENPSTVGFAAHVDPSVDVQVRESRPDTKDKIFLLSWKEAEQYYGNRLTDASVLGRRPSRAVLQKRKAIFTDIVIEELPAMYPYSRHLADGTERLPWMLRSTGMKDYNILVIGYEGKWDQDYPDSYNGVRSAMWVTVDE</sequence>